<dbReference type="Proteomes" id="UP000070700">
    <property type="component" value="Unassembled WGS sequence"/>
</dbReference>
<dbReference type="KEGG" id="psco:LY89DRAFT_724292"/>
<reference evidence="2 3" key="1">
    <citation type="submission" date="2015-10" db="EMBL/GenBank/DDBJ databases">
        <title>Full genome of DAOMC 229536 Phialocephala scopiformis, a fungal endophyte of spruce producing the potent anti-insectan compound rugulosin.</title>
        <authorList>
            <consortium name="DOE Joint Genome Institute"/>
            <person name="Walker A.K."/>
            <person name="Frasz S.L."/>
            <person name="Seifert K.A."/>
            <person name="Miller J.D."/>
            <person name="Mondo S.J."/>
            <person name="Labutti K."/>
            <person name="Lipzen A."/>
            <person name="Dockter R."/>
            <person name="Kennedy M."/>
            <person name="Grigoriev I.V."/>
            <person name="Spatafora J.W."/>
        </authorList>
    </citation>
    <scope>NUCLEOTIDE SEQUENCE [LARGE SCALE GENOMIC DNA]</scope>
    <source>
        <strain evidence="2 3">CBS 120377</strain>
    </source>
</reference>
<dbReference type="GeneID" id="28828610"/>
<dbReference type="CDD" id="cd02215">
    <property type="entry name" value="cupin_QDO_N_C"/>
    <property type="match status" value="1"/>
</dbReference>
<dbReference type="SUPFAM" id="SSF51182">
    <property type="entry name" value="RmlC-like cupins"/>
    <property type="match status" value="1"/>
</dbReference>
<dbReference type="OrthoDB" id="5370773at2759"/>
<dbReference type="InterPro" id="IPR011051">
    <property type="entry name" value="RmlC_Cupin_sf"/>
</dbReference>
<evidence type="ECO:0000256" key="1">
    <source>
        <dbReference type="SAM" id="SignalP"/>
    </source>
</evidence>
<dbReference type="EMBL" id="KQ947432">
    <property type="protein sequence ID" value="KUJ09248.1"/>
    <property type="molecule type" value="Genomic_DNA"/>
</dbReference>
<dbReference type="InterPro" id="IPR010424">
    <property type="entry name" value="EutQ"/>
</dbReference>
<dbReference type="Pfam" id="PF06249">
    <property type="entry name" value="EutQ"/>
    <property type="match status" value="1"/>
</dbReference>
<dbReference type="InParanoid" id="A0A132BA20"/>
<gene>
    <name evidence="2" type="ORF">LY89DRAFT_724292</name>
</gene>
<name>A0A132BA20_MOLSC</name>
<keyword evidence="3" id="KW-1185">Reference proteome</keyword>
<dbReference type="InterPro" id="IPR052538">
    <property type="entry name" value="Flavonoid_dioxygenase-like"/>
</dbReference>
<dbReference type="Gene3D" id="2.60.120.10">
    <property type="entry name" value="Jelly Rolls"/>
    <property type="match status" value="2"/>
</dbReference>
<feature type="signal peptide" evidence="1">
    <location>
        <begin position="1"/>
        <end position="17"/>
    </location>
</feature>
<accession>A0A132BA20</accession>
<dbReference type="InterPro" id="IPR014710">
    <property type="entry name" value="RmlC-like_jellyroll"/>
</dbReference>
<dbReference type="PANTHER" id="PTHR43346:SF1">
    <property type="entry name" value="QUERCETIN 2,3-DIOXYGENASE-RELATED"/>
    <property type="match status" value="1"/>
</dbReference>
<organism evidence="2 3">
    <name type="scientific">Mollisia scopiformis</name>
    <name type="common">Conifer needle endophyte fungus</name>
    <name type="synonym">Phialocephala scopiformis</name>
    <dbReference type="NCBI Taxonomy" id="149040"/>
    <lineage>
        <taxon>Eukaryota</taxon>
        <taxon>Fungi</taxon>
        <taxon>Dikarya</taxon>
        <taxon>Ascomycota</taxon>
        <taxon>Pezizomycotina</taxon>
        <taxon>Leotiomycetes</taxon>
        <taxon>Helotiales</taxon>
        <taxon>Mollisiaceae</taxon>
        <taxon>Mollisia</taxon>
    </lineage>
</organism>
<dbReference type="CDD" id="cd20281">
    <property type="entry name" value="cupin_QDO_C"/>
    <property type="match status" value="1"/>
</dbReference>
<dbReference type="RefSeq" id="XP_018063603.1">
    <property type="nucleotide sequence ID" value="XM_018218884.1"/>
</dbReference>
<dbReference type="PANTHER" id="PTHR43346">
    <property type="entry name" value="LIGAND BINDING DOMAIN PROTEIN, PUTATIVE (AFU_ORTHOLOGUE AFUA_6G14370)-RELATED"/>
    <property type="match status" value="1"/>
</dbReference>
<proteinExistence type="predicted"/>
<dbReference type="AlphaFoldDB" id="A0A132BA20"/>
<sequence length="370" mass="40098">MRYSFTLGAAAFAFATAAPVTSPSNSSIWVTEVPTSVRPYAIQHYLAGGCVVGQQIYRFPVTGPSSDYAFSLIQTNAPGSTALGVLPHLHEVHYENFFNFRGRFQLWTDKYDDQNTRVLLPGDYGAVPHNTTHTFQILDPDTEMLGVIQPGGFENLFYALSSGNYSSTTLSPYDPSANASSDSAAGPSASLIATLEGFDVYAQPDFSPRYDAINGTAPSNTTWHTGSNALATDAYTPYFVAKDYGPKYLNSQNGYQVIQPFVTATQSASNFTLSTITTDRVSSNTTVPTRTFVGHAAFEVLEGQLQVEMLGEKLSLLQGDVVFIPRNTSYIYYSEVAYTKFMHVGQGGEGLDSALIAAGESWDSPVWPTS</sequence>
<keyword evidence="1" id="KW-0732">Signal</keyword>
<evidence type="ECO:0000313" key="2">
    <source>
        <dbReference type="EMBL" id="KUJ09248.1"/>
    </source>
</evidence>
<feature type="chain" id="PRO_5007288047" evidence="1">
    <location>
        <begin position="18"/>
        <end position="370"/>
    </location>
</feature>
<protein>
    <submittedName>
        <fullName evidence="2">RmlC-like cupin</fullName>
    </submittedName>
</protein>
<evidence type="ECO:0000313" key="3">
    <source>
        <dbReference type="Proteomes" id="UP000070700"/>
    </source>
</evidence>